<dbReference type="SUPFAM" id="SSF55869">
    <property type="entry name" value="DNA topoisomerase I domain"/>
    <property type="match status" value="1"/>
</dbReference>
<keyword evidence="4" id="KW-0799">Topoisomerase</keyword>
<dbReference type="InterPro" id="IPR013500">
    <property type="entry name" value="TopoI_cat_euk"/>
</dbReference>
<gene>
    <name evidence="9" type="ORF">ML536_14805</name>
</gene>
<protein>
    <recommendedName>
        <fullName evidence="3">DNA topoisomerase</fullName>
        <ecNumber evidence="3">5.6.2.1</ecNumber>
    </recommendedName>
</protein>
<dbReference type="Gene3D" id="1.10.132.120">
    <property type="match status" value="1"/>
</dbReference>
<dbReference type="InterPro" id="IPR049331">
    <property type="entry name" value="Top1B_N_bact"/>
</dbReference>
<comment type="similarity">
    <text evidence="2">Belongs to the type IB topoisomerase family.</text>
</comment>
<organism evidence="9 10">
    <name type="scientific">Paradevosia shaoguanensis</name>
    <dbReference type="NCBI Taxonomy" id="1335043"/>
    <lineage>
        <taxon>Bacteria</taxon>
        <taxon>Pseudomonadati</taxon>
        <taxon>Pseudomonadota</taxon>
        <taxon>Alphaproteobacteria</taxon>
        <taxon>Hyphomicrobiales</taxon>
        <taxon>Devosiaceae</taxon>
        <taxon>Paradevosia</taxon>
    </lineage>
</organism>
<sequence>MRLRKVTRDDLTIARQKRGRGFCFHDADGRLVCDAAFKARIGELAIPPAWRNVRVAPWANAHIQCVGTDEAGRVQYIYHPDWELRRSERKLRRLASLSAVVPRVRRRVRRDLAAEAGSIELAQAIAVALIDATAMRIGSQAYLRQNGTRGAATLFARDVKVSGKHIEIDFPAKGGKPAHYELANDPLANALQRIMTLPGRRLLVHREGKKLVALRTRAINDYLRQISGVDISAKDFRTLRASALAAEALARIEPGSSDSARKRQIAGVAREVSEMLLNTPAISRKSYIAPSLFKLFDSGRLQQLWSNATGRPEERLHAILVAS</sequence>
<evidence type="ECO:0000259" key="7">
    <source>
        <dbReference type="Pfam" id="PF01028"/>
    </source>
</evidence>
<dbReference type="Pfam" id="PF21338">
    <property type="entry name" value="Top1B_N_bact"/>
    <property type="match status" value="1"/>
</dbReference>
<dbReference type="PROSITE" id="PS52038">
    <property type="entry name" value="TOPO_IB_2"/>
    <property type="match status" value="1"/>
</dbReference>
<dbReference type="Gene3D" id="3.30.66.10">
    <property type="entry name" value="DNA topoisomerase I domain"/>
    <property type="match status" value="1"/>
</dbReference>
<dbReference type="Proteomes" id="UP001156140">
    <property type="component" value="Unassembled WGS sequence"/>
</dbReference>
<comment type="catalytic activity">
    <reaction evidence="1">
        <text>ATP-independent breakage of single-stranded DNA, followed by passage and rejoining.</text>
        <dbReference type="EC" id="5.6.2.1"/>
    </reaction>
</comment>
<dbReference type="EMBL" id="JALAZD010000001">
    <property type="protein sequence ID" value="MCI0128097.1"/>
    <property type="molecule type" value="Genomic_DNA"/>
</dbReference>
<comment type="caution">
    <text evidence="9">The sequence shown here is derived from an EMBL/GenBank/DDBJ whole genome shotgun (WGS) entry which is preliminary data.</text>
</comment>
<dbReference type="Pfam" id="PF01028">
    <property type="entry name" value="Topoisom_I"/>
    <property type="match status" value="1"/>
</dbReference>
<dbReference type="InterPro" id="IPR011010">
    <property type="entry name" value="DNA_brk_join_enz"/>
</dbReference>
<evidence type="ECO:0000256" key="3">
    <source>
        <dbReference type="ARBA" id="ARBA00012891"/>
    </source>
</evidence>
<keyword evidence="5" id="KW-0238">DNA-binding</keyword>
<name>A0AA41UCC5_9HYPH</name>
<dbReference type="GO" id="GO:0003917">
    <property type="term" value="F:DNA topoisomerase type I (single strand cut, ATP-independent) activity"/>
    <property type="evidence" value="ECO:0007669"/>
    <property type="project" value="UniProtKB-EC"/>
</dbReference>
<dbReference type="Gene3D" id="3.90.15.10">
    <property type="entry name" value="Topoisomerase I, Chain A, domain 3"/>
    <property type="match status" value="1"/>
</dbReference>
<dbReference type="GO" id="GO:0003677">
    <property type="term" value="F:DNA binding"/>
    <property type="evidence" value="ECO:0007669"/>
    <property type="project" value="UniProtKB-KW"/>
</dbReference>
<keyword evidence="6" id="KW-0413">Isomerase</keyword>
<dbReference type="EC" id="5.6.2.1" evidence="3"/>
<evidence type="ECO:0000256" key="2">
    <source>
        <dbReference type="ARBA" id="ARBA00006645"/>
    </source>
</evidence>
<dbReference type="AlphaFoldDB" id="A0AA41UCC5"/>
<dbReference type="SUPFAM" id="SSF56349">
    <property type="entry name" value="DNA breaking-rejoining enzymes"/>
    <property type="match status" value="1"/>
</dbReference>
<evidence type="ECO:0000256" key="6">
    <source>
        <dbReference type="ARBA" id="ARBA00023235"/>
    </source>
</evidence>
<evidence type="ECO:0000256" key="4">
    <source>
        <dbReference type="ARBA" id="ARBA00023029"/>
    </source>
</evidence>
<accession>A0AA41UCC5</accession>
<keyword evidence="10" id="KW-1185">Reference proteome</keyword>
<dbReference type="InterPro" id="IPR001631">
    <property type="entry name" value="TopoI"/>
</dbReference>
<feature type="domain" description="DNA topoisomerase I catalytic core eukaryotic-type" evidence="7">
    <location>
        <begin position="87"/>
        <end position="284"/>
    </location>
</feature>
<dbReference type="PRINTS" id="PR00416">
    <property type="entry name" value="EUTPISMRASEI"/>
</dbReference>
<evidence type="ECO:0000313" key="9">
    <source>
        <dbReference type="EMBL" id="MCI0128097.1"/>
    </source>
</evidence>
<evidence type="ECO:0000259" key="8">
    <source>
        <dbReference type="Pfam" id="PF21338"/>
    </source>
</evidence>
<dbReference type="GO" id="GO:0006265">
    <property type="term" value="P:DNA topological change"/>
    <property type="evidence" value="ECO:0007669"/>
    <property type="project" value="InterPro"/>
</dbReference>
<evidence type="ECO:0000313" key="10">
    <source>
        <dbReference type="Proteomes" id="UP001156140"/>
    </source>
</evidence>
<dbReference type="InterPro" id="IPR035447">
    <property type="entry name" value="DNA_topo_I_N_sf"/>
</dbReference>
<dbReference type="RefSeq" id="WP_281736337.1">
    <property type="nucleotide sequence ID" value="NZ_JAKETQ010000001.1"/>
</dbReference>
<dbReference type="InterPro" id="IPR014711">
    <property type="entry name" value="TopoI_cat_a-hlx-sub_euk"/>
</dbReference>
<proteinExistence type="inferred from homology"/>
<evidence type="ECO:0000256" key="5">
    <source>
        <dbReference type="ARBA" id="ARBA00023125"/>
    </source>
</evidence>
<reference evidence="9" key="1">
    <citation type="submission" date="2022-03" db="EMBL/GenBank/DDBJ databases">
        <title>The complete genome sequence of a Methyloterrigena soli.</title>
        <authorList>
            <person name="Zi Z."/>
        </authorList>
    </citation>
    <scope>NUCLEOTIDE SEQUENCE</scope>
    <source>
        <strain evidence="9">M48</strain>
    </source>
</reference>
<feature type="domain" description="DNA topoisomerase IB N-terminal" evidence="8">
    <location>
        <begin position="21"/>
        <end position="69"/>
    </location>
</feature>
<evidence type="ECO:0000256" key="1">
    <source>
        <dbReference type="ARBA" id="ARBA00000213"/>
    </source>
</evidence>